<name>A0AAV5MQC7_9ROSI</name>
<proteinExistence type="predicted"/>
<comment type="caution">
    <text evidence="1">The sequence shown here is derived from an EMBL/GenBank/DDBJ whole genome shotgun (WGS) entry which is preliminary data.</text>
</comment>
<dbReference type="Proteomes" id="UP001054252">
    <property type="component" value="Unassembled WGS sequence"/>
</dbReference>
<evidence type="ECO:0000313" key="1">
    <source>
        <dbReference type="EMBL" id="GKV51765.1"/>
    </source>
</evidence>
<reference evidence="1 2" key="1">
    <citation type="journal article" date="2021" name="Commun. Biol.">
        <title>The genome of Shorea leprosula (Dipterocarpaceae) highlights the ecological relevance of drought in aseasonal tropical rainforests.</title>
        <authorList>
            <person name="Ng K.K.S."/>
            <person name="Kobayashi M.J."/>
            <person name="Fawcett J.A."/>
            <person name="Hatakeyama M."/>
            <person name="Paape T."/>
            <person name="Ng C.H."/>
            <person name="Ang C.C."/>
            <person name="Tnah L.H."/>
            <person name="Lee C.T."/>
            <person name="Nishiyama T."/>
            <person name="Sese J."/>
            <person name="O'Brien M.J."/>
            <person name="Copetti D."/>
            <person name="Mohd Noor M.I."/>
            <person name="Ong R.C."/>
            <person name="Putra M."/>
            <person name="Sireger I.Z."/>
            <person name="Indrioko S."/>
            <person name="Kosugi Y."/>
            <person name="Izuno A."/>
            <person name="Isagi Y."/>
            <person name="Lee S.L."/>
            <person name="Shimizu K.K."/>
        </authorList>
    </citation>
    <scope>NUCLEOTIDE SEQUENCE [LARGE SCALE GENOMIC DNA]</scope>
    <source>
        <strain evidence="1">214</strain>
    </source>
</reference>
<organism evidence="1 2">
    <name type="scientific">Rubroshorea leprosula</name>
    <dbReference type="NCBI Taxonomy" id="152421"/>
    <lineage>
        <taxon>Eukaryota</taxon>
        <taxon>Viridiplantae</taxon>
        <taxon>Streptophyta</taxon>
        <taxon>Embryophyta</taxon>
        <taxon>Tracheophyta</taxon>
        <taxon>Spermatophyta</taxon>
        <taxon>Magnoliopsida</taxon>
        <taxon>eudicotyledons</taxon>
        <taxon>Gunneridae</taxon>
        <taxon>Pentapetalae</taxon>
        <taxon>rosids</taxon>
        <taxon>malvids</taxon>
        <taxon>Malvales</taxon>
        <taxon>Dipterocarpaceae</taxon>
        <taxon>Rubroshorea</taxon>
    </lineage>
</organism>
<sequence length="59" mass="6342">MIVGSVTGQVGDIINEAYAGAEGVGWGGAWEKWKYSLVDKNLKFRANSSGKAPSKNNRQ</sequence>
<protein>
    <submittedName>
        <fullName evidence="1">Uncharacterized protein</fullName>
    </submittedName>
</protein>
<gene>
    <name evidence="1" type="ORF">SLEP1_g58390</name>
</gene>
<dbReference type="EMBL" id="BPVZ01000537">
    <property type="protein sequence ID" value="GKV51765.1"/>
    <property type="molecule type" value="Genomic_DNA"/>
</dbReference>
<evidence type="ECO:0000313" key="2">
    <source>
        <dbReference type="Proteomes" id="UP001054252"/>
    </source>
</evidence>
<accession>A0AAV5MQC7</accession>
<dbReference type="AlphaFoldDB" id="A0AAV5MQC7"/>
<keyword evidence="2" id="KW-1185">Reference proteome</keyword>